<dbReference type="AlphaFoldDB" id="A0AA88J9W3"/>
<evidence type="ECO:0000256" key="1">
    <source>
        <dbReference type="SAM" id="MobiDB-lite"/>
    </source>
</evidence>
<evidence type="ECO:0000313" key="2">
    <source>
        <dbReference type="EMBL" id="GMN66589.1"/>
    </source>
</evidence>
<feature type="compositionally biased region" description="Gly residues" evidence="1">
    <location>
        <begin position="133"/>
        <end position="142"/>
    </location>
</feature>
<keyword evidence="3" id="KW-1185">Reference proteome</keyword>
<dbReference type="Proteomes" id="UP001187192">
    <property type="component" value="Unassembled WGS sequence"/>
</dbReference>
<dbReference type="EMBL" id="BTGU01000341">
    <property type="protein sequence ID" value="GMN66589.1"/>
    <property type="molecule type" value="Genomic_DNA"/>
</dbReference>
<organism evidence="2 3">
    <name type="scientific">Ficus carica</name>
    <name type="common">Common fig</name>
    <dbReference type="NCBI Taxonomy" id="3494"/>
    <lineage>
        <taxon>Eukaryota</taxon>
        <taxon>Viridiplantae</taxon>
        <taxon>Streptophyta</taxon>
        <taxon>Embryophyta</taxon>
        <taxon>Tracheophyta</taxon>
        <taxon>Spermatophyta</taxon>
        <taxon>Magnoliopsida</taxon>
        <taxon>eudicotyledons</taxon>
        <taxon>Gunneridae</taxon>
        <taxon>Pentapetalae</taxon>
        <taxon>rosids</taxon>
        <taxon>fabids</taxon>
        <taxon>Rosales</taxon>
        <taxon>Moraceae</taxon>
        <taxon>Ficeae</taxon>
        <taxon>Ficus</taxon>
    </lineage>
</organism>
<protein>
    <submittedName>
        <fullName evidence="2">Uncharacterized protein</fullName>
    </submittedName>
</protein>
<sequence length="186" mass="21058">MCSRASTPIQLCNSSPSLPFGYPFESNETSIRSPLVLTTCTLLRRVALRLPYSSTLNLDGNYSFWTTTINKFNILDGNYPNSCITQAIYITTYRLVERGYGQNGRKYGKTWVVDGKRDREIQKQASLVDPSENGGGRMSGGGCRRRTTPREKLEKWCGEIERVFGDFKGREQRERNGGRIYIGYGV</sequence>
<accession>A0AA88J9W3</accession>
<name>A0AA88J9W3_FICCA</name>
<comment type="caution">
    <text evidence="2">The sequence shown here is derived from an EMBL/GenBank/DDBJ whole genome shotgun (WGS) entry which is preliminary data.</text>
</comment>
<evidence type="ECO:0000313" key="3">
    <source>
        <dbReference type="Proteomes" id="UP001187192"/>
    </source>
</evidence>
<proteinExistence type="predicted"/>
<feature type="region of interest" description="Disordered" evidence="1">
    <location>
        <begin position="128"/>
        <end position="147"/>
    </location>
</feature>
<gene>
    <name evidence="2" type="ORF">TIFTF001_035650</name>
</gene>
<reference evidence="2" key="1">
    <citation type="submission" date="2023-07" db="EMBL/GenBank/DDBJ databases">
        <title>draft genome sequence of fig (Ficus carica).</title>
        <authorList>
            <person name="Takahashi T."/>
            <person name="Nishimura K."/>
        </authorList>
    </citation>
    <scope>NUCLEOTIDE SEQUENCE</scope>
</reference>